<evidence type="ECO:0000313" key="3">
    <source>
        <dbReference type="EMBL" id="OMD20469.1"/>
    </source>
</evidence>
<dbReference type="PANTHER" id="PTHR30461">
    <property type="entry name" value="DNA-INVERTASE FROM LAMBDOID PROPHAGE"/>
    <property type="match status" value="1"/>
</dbReference>
<evidence type="ECO:0000256" key="1">
    <source>
        <dbReference type="SAM" id="Coils"/>
    </source>
</evidence>
<evidence type="ECO:0000259" key="2">
    <source>
        <dbReference type="PROSITE" id="PS51737"/>
    </source>
</evidence>
<dbReference type="Proteomes" id="UP000187158">
    <property type="component" value="Unassembled WGS sequence"/>
</dbReference>
<evidence type="ECO:0000313" key="4">
    <source>
        <dbReference type="Proteomes" id="UP000187158"/>
    </source>
</evidence>
<proteinExistence type="predicted"/>
<dbReference type="Pfam" id="PF07508">
    <property type="entry name" value="Recombinase"/>
    <property type="match status" value="1"/>
</dbReference>
<organism evidence="3 4">
    <name type="scientific">Paenibacillus odorifer</name>
    <dbReference type="NCBI Taxonomy" id="189426"/>
    <lineage>
        <taxon>Bacteria</taxon>
        <taxon>Bacillati</taxon>
        <taxon>Bacillota</taxon>
        <taxon>Bacilli</taxon>
        <taxon>Bacillales</taxon>
        <taxon>Paenibacillaceae</taxon>
        <taxon>Paenibacillus</taxon>
    </lineage>
</organism>
<reference evidence="3 4" key="1">
    <citation type="submission" date="2016-11" db="EMBL/GenBank/DDBJ databases">
        <title>Paenibacillus species isolates.</title>
        <authorList>
            <person name="Beno S.M."/>
        </authorList>
    </citation>
    <scope>NUCLEOTIDE SEQUENCE [LARGE SCALE GENOMIC DNA]</scope>
    <source>
        <strain evidence="3 4">FSL H7-0433</strain>
    </source>
</reference>
<dbReference type="InterPro" id="IPR050639">
    <property type="entry name" value="SSR_resolvase"/>
</dbReference>
<name>A0ABX3GH90_9BACL</name>
<accession>A0ABX3GH90</accession>
<dbReference type="InterPro" id="IPR025827">
    <property type="entry name" value="Zn_ribbon_recom_dom"/>
</dbReference>
<dbReference type="Pfam" id="PF13408">
    <property type="entry name" value="Zn_ribbon_recom"/>
    <property type="match status" value="1"/>
</dbReference>
<dbReference type="RefSeq" id="WP_076220011.1">
    <property type="nucleotide sequence ID" value="NZ_MPVP01000221.1"/>
</dbReference>
<keyword evidence="1" id="KW-0175">Coiled coil</keyword>
<dbReference type="EMBL" id="MPVP01000221">
    <property type="protein sequence ID" value="OMD20469.1"/>
    <property type="molecule type" value="Genomic_DNA"/>
</dbReference>
<protein>
    <recommendedName>
        <fullName evidence="2">Recombinase domain-containing protein</fullName>
    </recommendedName>
</protein>
<feature type="coiled-coil region" evidence="1">
    <location>
        <begin position="246"/>
        <end position="332"/>
    </location>
</feature>
<dbReference type="Gene3D" id="3.90.1750.20">
    <property type="entry name" value="Putative Large Serine Recombinase, Chain B, Domain 2"/>
    <property type="match status" value="1"/>
</dbReference>
<gene>
    <name evidence="3" type="ORF">BSO21_24675</name>
</gene>
<dbReference type="InterPro" id="IPR038109">
    <property type="entry name" value="DNA_bind_recomb_sf"/>
</dbReference>
<sequence>MGLQSSARQGTRPVSIPPYGYTFNETTNALEIDENTAPIVREIFELYSHKGRGMFTISNVLMRRSIPTPRASAGVSNAGTKWQQSTIKGILSNPVYLGNLVYRREETAGTLAESELYKIRRKVEADKQIITVNTHPALVSDEDFEAIQVLMRKKGTHKSNGKESLFSYIVVCPACGSGMHFKPDRRKGAYVCGGYVKYTSSYCSSHIIAEKELLQAVKDDLAALVRDNVSMDRLYGIAEEKANSVHTNTKKELARIDKELAEMDKRFDKLLSLHVDDKITSEQFKQQNERIVKQQQELSNRKAELIVLFEARQDLTEQLQVFKKEIERFSTLDISDVQVVKHVLKRLIQKIEVFEGEKIKIHYNLSNPLPQN</sequence>
<feature type="domain" description="Recombinase" evidence="2">
    <location>
        <begin position="18"/>
        <end position="157"/>
    </location>
</feature>
<dbReference type="PROSITE" id="PS51737">
    <property type="entry name" value="RECOMBINASE_DNA_BIND"/>
    <property type="match status" value="1"/>
</dbReference>
<comment type="caution">
    <text evidence="3">The sequence shown here is derived from an EMBL/GenBank/DDBJ whole genome shotgun (WGS) entry which is preliminary data.</text>
</comment>
<dbReference type="InterPro" id="IPR011109">
    <property type="entry name" value="DNA_bind_recombinase_dom"/>
</dbReference>
<keyword evidence="4" id="KW-1185">Reference proteome</keyword>
<dbReference type="PANTHER" id="PTHR30461:SF23">
    <property type="entry name" value="DNA RECOMBINASE-RELATED"/>
    <property type="match status" value="1"/>
</dbReference>